<keyword evidence="4" id="KW-1185">Reference proteome</keyword>
<dbReference type="AlphaFoldDB" id="A0A223CZ07"/>
<feature type="region of interest" description="Disordered" evidence="1">
    <location>
        <begin position="1"/>
        <end position="25"/>
    </location>
</feature>
<dbReference type="InterPro" id="IPR016997">
    <property type="entry name" value="UCP032442"/>
</dbReference>
<proteinExistence type="predicted"/>
<dbReference type="Gene3D" id="3.90.70.10">
    <property type="entry name" value="Cysteine proteinases"/>
    <property type="match status" value="1"/>
</dbReference>
<dbReference type="Pfam" id="PF13529">
    <property type="entry name" value="Peptidase_C39_2"/>
    <property type="match status" value="1"/>
</dbReference>
<dbReference type="PANTHER" id="PTHR37806">
    <property type="entry name" value="LMO0724 PROTEIN"/>
    <property type="match status" value="1"/>
</dbReference>
<name>A0A223CZ07_9BACL</name>
<evidence type="ECO:0000259" key="2">
    <source>
        <dbReference type="Pfam" id="PF13529"/>
    </source>
</evidence>
<gene>
    <name evidence="3" type="ORF">CIG75_05460</name>
</gene>
<protein>
    <recommendedName>
        <fullName evidence="2">Peptidase C39-like domain-containing protein</fullName>
    </recommendedName>
</protein>
<dbReference type="PANTHER" id="PTHR37806:SF1">
    <property type="entry name" value="PEPTIDASE C39-LIKE DOMAIN-CONTAINING PROTEIN"/>
    <property type="match status" value="1"/>
</dbReference>
<accession>A0A223CZ07</accession>
<organism evidence="3 4">
    <name type="scientific">Tumebacillus algifaecis</name>
    <dbReference type="NCBI Taxonomy" id="1214604"/>
    <lineage>
        <taxon>Bacteria</taxon>
        <taxon>Bacillati</taxon>
        <taxon>Bacillota</taxon>
        <taxon>Bacilli</taxon>
        <taxon>Bacillales</taxon>
        <taxon>Alicyclobacillaceae</taxon>
        <taxon>Tumebacillus</taxon>
    </lineage>
</organism>
<dbReference type="PIRSF" id="PIRSF032442">
    <property type="entry name" value="UCP032442"/>
    <property type="match status" value="1"/>
</dbReference>
<reference evidence="3 4" key="1">
    <citation type="journal article" date="2015" name="Int. J. Syst. Evol. Microbiol.">
        <title>Tumebacillus algifaecis sp. nov., isolated from decomposing algal scum.</title>
        <authorList>
            <person name="Wu Y.F."/>
            <person name="Zhang B."/>
            <person name="Xing P."/>
            <person name="Wu Q.L."/>
            <person name="Liu S.J."/>
        </authorList>
    </citation>
    <scope>NUCLEOTIDE SEQUENCE [LARGE SCALE GENOMIC DNA]</scope>
    <source>
        <strain evidence="3 4">THMBR28</strain>
    </source>
</reference>
<evidence type="ECO:0000313" key="4">
    <source>
        <dbReference type="Proteomes" id="UP000214688"/>
    </source>
</evidence>
<dbReference type="Proteomes" id="UP000214688">
    <property type="component" value="Chromosome"/>
</dbReference>
<evidence type="ECO:0000313" key="3">
    <source>
        <dbReference type="EMBL" id="ASS74495.1"/>
    </source>
</evidence>
<dbReference type="InterPro" id="IPR039564">
    <property type="entry name" value="Peptidase_C39-like"/>
</dbReference>
<evidence type="ECO:0000256" key="1">
    <source>
        <dbReference type="SAM" id="MobiDB-lite"/>
    </source>
</evidence>
<feature type="compositionally biased region" description="Polar residues" evidence="1">
    <location>
        <begin position="1"/>
        <end position="24"/>
    </location>
</feature>
<dbReference type="KEGG" id="tab:CIG75_05460"/>
<dbReference type="EMBL" id="CP022657">
    <property type="protein sequence ID" value="ASS74495.1"/>
    <property type="molecule type" value="Genomic_DNA"/>
</dbReference>
<feature type="domain" description="Peptidase C39-like" evidence="2">
    <location>
        <begin position="40"/>
        <end position="200"/>
    </location>
</feature>
<sequence length="229" mass="25255">MLHSTASFRNCPTIRSASTSTGNTADWEREGEAMGHEIQGIPVINQYPVLPTGCEATALTMLLNWAGVDVLYTEVAKALPKVALPHEVDGKWYGGNPNKGFIGDPFQKESYGVFHGPIAELIERYLPGLAVDLSGGSLAEVLAVLDSGRPVVVWATLKLREGRVTDVWQDEDGTEIRWISPQHCMLMTGYDDQHVIINDPDTGAVEHYPRELFEDRWVLLGRQAVTVRA</sequence>